<dbReference type="Pfam" id="PF02348">
    <property type="entry name" value="CTP_transf_3"/>
    <property type="match status" value="1"/>
</dbReference>
<protein>
    <submittedName>
        <fullName evidence="1">N-acylneuraminate cytidylyltransferase</fullName>
    </submittedName>
</protein>
<evidence type="ECO:0000313" key="2">
    <source>
        <dbReference type="Proteomes" id="UP000322545"/>
    </source>
</evidence>
<dbReference type="EMBL" id="FRCB01000001">
    <property type="protein sequence ID" value="SHL51165.1"/>
    <property type="molecule type" value="Genomic_DNA"/>
</dbReference>
<keyword evidence="1" id="KW-0808">Transferase</keyword>
<dbReference type="InterPro" id="IPR029044">
    <property type="entry name" value="Nucleotide-diphossugar_trans"/>
</dbReference>
<keyword evidence="2" id="KW-1185">Reference proteome</keyword>
<reference evidence="1 2" key="1">
    <citation type="submission" date="2016-11" db="EMBL/GenBank/DDBJ databases">
        <authorList>
            <person name="Varghese N."/>
            <person name="Submissions S."/>
        </authorList>
    </citation>
    <scope>NUCLEOTIDE SEQUENCE [LARGE SCALE GENOMIC DNA]</scope>
    <source>
        <strain evidence="1 2">DSM 28249</strain>
    </source>
</reference>
<dbReference type="NCBIfam" id="TIGR03584">
    <property type="entry name" value="PseF"/>
    <property type="match status" value="1"/>
</dbReference>
<dbReference type="GO" id="GO:0008781">
    <property type="term" value="F:N-acylneuraminate cytidylyltransferase activity"/>
    <property type="evidence" value="ECO:0007669"/>
    <property type="project" value="TreeGrafter"/>
</dbReference>
<evidence type="ECO:0000313" key="1">
    <source>
        <dbReference type="EMBL" id="SHL51165.1"/>
    </source>
</evidence>
<dbReference type="InterPro" id="IPR003329">
    <property type="entry name" value="Cytidylyl_trans"/>
</dbReference>
<dbReference type="Gene3D" id="3.90.550.10">
    <property type="entry name" value="Spore Coat Polysaccharide Biosynthesis Protein SpsA, Chain A"/>
    <property type="match status" value="1"/>
</dbReference>
<dbReference type="InterPro" id="IPR020039">
    <property type="entry name" value="PseF"/>
</dbReference>
<dbReference type="SUPFAM" id="SSF53448">
    <property type="entry name" value="Nucleotide-diphospho-sugar transferases"/>
    <property type="match status" value="1"/>
</dbReference>
<dbReference type="PANTHER" id="PTHR21485">
    <property type="entry name" value="HAD SUPERFAMILY MEMBERS CMAS AND KDSC"/>
    <property type="match status" value="1"/>
</dbReference>
<accession>A0A1M7B817</accession>
<dbReference type="RefSeq" id="WP_223228296.1">
    <property type="nucleotide sequence ID" value="NZ_FRCB01000001.1"/>
</dbReference>
<dbReference type="InterPro" id="IPR050793">
    <property type="entry name" value="CMP-NeuNAc_synthase"/>
</dbReference>
<dbReference type="Proteomes" id="UP000322545">
    <property type="component" value="Unassembled WGS sequence"/>
</dbReference>
<dbReference type="PANTHER" id="PTHR21485:SF6">
    <property type="entry name" value="N-ACYLNEURAMINATE CYTIDYLYLTRANSFERASE-RELATED"/>
    <property type="match status" value="1"/>
</dbReference>
<dbReference type="AlphaFoldDB" id="A0A1M7B817"/>
<keyword evidence="1" id="KW-0548">Nucleotidyltransferase</keyword>
<gene>
    <name evidence="1" type="ORF">SAMN05443432_101719</name>
</gene>
<name>A0A1M7B817_9RHOB</name>
<sequence length="262" mass="28903">MMNEADRSCGPVTGKRVERNPSVTGAFLQIAIVPARGGSKRIPRKNIKPFGGCPMIHWPIAAALEVGLFDEVIVSTDDDEIASVAENAGALVPFRRPAYLSGDLTPTRGVITHAIADAEARHDRPVTMACCIYATAAMLRAEDLRRGFEMLADRPALDFVFAAVGYAHPVQRALQLRDTGGVRMILPEHARSRTQDLPEAFHDAGMFYWGRRDAFMEDAPMFSPRSLPCMIPRDRAQDIDTPEDWAFAETLFDRLHPAGTMP</sequence>
<organism evidence="1 2">
    <name type="scientific">Roseovarius litoreus</name>
    <dbReference type="NCBI Taxonomy" id="1155722"/>
    <lineage>
        <taxon>Bacteria</taxon>
        <taxon>Pseudomonadati</taxon>
        <taxon>Pseudomonadota</taxon>
        <taxon>Alphaproteobacteria</taxon>
        <taxon>Rhodobacterales</taxon>
        <taxon>Roseobacteraceae</taxon>
        <taxon>Roseovarius</taxon>
    </lineage>
</organism>
<proteinExistence type="predicted"/>
<dbReference type="CDD" id="cd02513">
    <property type="entry name" value="CMP-NeuAc_Synthase"/>
    <property type="match status" value="1"/>
</dbReference>